<accession>A0AAD7GIU2</accession>
<reference evidence="1" key="1">
    <citation type="submission" date="2023-03" db="EMBL/GenBank/DDBJ databases">
        <title>Massive genome expansion in bonnet fungi (Mycena s.s.) driven by repeated elements and novel gene families across ecological guilds.</title>
        <authorList>
            <consortium name="Lawrence Berkeley National Laboratory"/>
            <person name="Harder C.B."/>
            <person name="Miyauchi S."/>
            <person name="Viragh M."/>
            <person name="Kuo A."/>
            <person name="Thoen E."/>
            <person name="Andreopoulos B."/>
            <person name="Lu D."/>
            <person name="Skrede I."/>
            <person name="Drula E."/>
            <person name="Henrissat B."/>
            <person name="Morin E."/>
            <person name="Kohler A."/>
            <person name="Barry K."/>
            <person name="LaButti K."/>
            <person name="Morin E."/>
            <person name="Salamov A."/>
            <person name="Lipzen A."/>
            <person name="Mereny Z."/>
            <person name="Hegedus B."/>
            <person name="Baldrian P."/>
            <person name="Stursova M."/>
            <person name="Weitz H."/>
            <person name="Taylor A."/>
            <person name="Grigoriev I.V."/>
            <person name="Nagy L.G."/>
            <person name="Martin F."/>
            <person name="Kauserud H."/>
        </authorList>
    </citation>
    <scope>NUCLEOTIDE SEQUENCE</scope>
    <source>
        <strain evidence="1">CBHHK067</strain>
    </source>
</reference>
<dbReference type="Proteomes" id="UP001221757">
    <property type="component" value="Unassembled WGS sequence"/>
</dbReference>
<gene>
    <name evidence="1" type="ORF">B0H17DRAFT_391567</name>
</gene>
<evidence type="ECO:0000313" key="2">
    <source>
        <dbReference type="Proteomes" id="UP001221757"/>
    </source>
</evidence>
<protein>
    <submittedName>
        <fullName evidence="1">Uncharacterized protein</fullName>
    </submittedName>
</protein>
<organism evidence="1 2">
    <name type="scientific">Mycena rosella</name>
    <name type="common">Pink bonnet</name>
    <name type="synonym">Agaricus rosellus</name>
    <dbReference type="NCBI Taxonomy" id="1033263"/>
    <lineage>
        <taxon>Eukaryota</taxon>
        <taxon>Fungi</taxon>
        <taxon>Dikarya</taxon>
        <taxon>Basidiomycota</taxon>
        <taxon>Agaricomycotina</taxon>
        <taxon>Agaricomycetes</taxon>
        <taxon>Agaricomycetidae</taxon>
        <taxon>Agaricales</taxon>
        <taxon>Marasmiineae</taxon>
        <taxon>Mycenaceae</taxon>
        <taxon>Mycena</taxon>
    </lineage>
</organism>
<dbReference type="EMBL" id="JARKIE010000033">
    <property type="protein sequence ID" value="KAJ7696749.1"/>
    <property type="molecule type" value="Genomic_DNA"/>
</dbReference>
<name>A0AAD7GIU2_MYCRO</name>
<dbReference type="AlphaFoldDB" id="A0AAD7GIU2"/>
<evidence type="ECO:0000313" key="1">
    <source>
        <dbReference type="EMBL" id="KAJ7696749.1"/>
    </source>
</evidence>
<keyword evidence="2" id="KW-1185">Reference proteome</keyword>
<proteinExistence type="predicted"/>
<comment type="caution">
    <text evidence="1">The sequence shown here is derived from an EMBL/GenBank/DDBJ whole genome shotgun (WGS) entry which is preliminary data.</text>
</comment>
<sequence>MPGNKCTNCITFRTHCTHLYISKGSSSSLNYKNSREHVAAILSQTTAYVPSNDPTVLCQILVEIARYARNLEELLALSASPSTDLFSSSESRLSFPPQDNIATTVDNKQEDSNDGVFVDIGITDPLRRLALPFPISEADENYRYYGKSSNMNFMKAAMAYIDNPGGAYTFDAQRPEFWIIQPWQQPLPESPPPQFFPNDELLQNFIDIYFRHINSLIFFYTLQASAPRLQTGSI</sequence>